<keyword evidence="4" id="KW-1185">Reference proteome</keyword>
<evidence type="ECO:0000259" key="1">
    <source>
        <dbReference type="Pfam" id="PF26078"/>
    </source>
</evidence>
<dbReference type="InterPro" id="IPR052726">
    <property type="entry name" value="Phage_Baseplate_Hub"/>
</dbReference>
<comment type="caution">
    <text evidence="3">The sequence shown here is derived from an EMBL/GenBank/DDBJ whole genome shotgun (WGS) entry which is preliminary data.</text>
</comment>
<dbReference type="InterPro" id="IPR058530">
    <property type="entry name" value="Baseplate_J-like_C"/>
</dbReference>
<dbReference type="AlphaFoldDB" id="A0A8I0MX08"/>
<dbReference type="PIRSF" id="PIRSF020481">
    <property type="entry name" value="BAP"/>
    <property type="match status" value="1"/>
</dbReference>
<dbReference type="Proteomes" id="UP000660708">
    <property type="component" value="Unassembled WGS sequence"/>
</dbReference>
<evidence type="ECO:0000259" key="2">
    <source>
        <dbReference type="Pfam" id="PF26079"/>
    </source>
</evidence>
<dbReference type="EMBL" id="AQHF01000025">
    <property type="protein sequence ID" value="MBE0347033.1"/>
    <property type="molecule type" value="Genomic_DNA"/>
</dbReference>
<dbReference type="PANTHER" id="PTHR35862">
    <property type="entry name" value="FELS-2 PROPHAGE PROTEIN"/>
    <property type="match status" value="1"/>
</dbReference>
<reference evidence="3 4" key="1">
    <citation type="submission" date="2015-06" db="EMBL/GenBank/DDBJ databases">
        <title>Genome sequence of Pseudoalteromonas peptidolytica.</title>
        <authorList>
            <person name="Xie B.-B."/>
            <person name="Rong J.-C."/>
            <person name="Qin Q.-L."/>
            <person name="Zhang Y.-Z."/>
        </authorList>
    </citation>
    <scope>NUCLEOTIDE SEQUENCE [LARGE SCALE GENOMIC DNA]</scope>
    <source>
        <strain evidence="3 4">F12-50-A1</strain>
    </source>
</reference>
<proteinExistence type="predicted"/>
<evidence type="ECO:0008006" key="5">
    <source>
        <dbReference type="Google" id="ProtNLM"/>
    </source>
</evidence>
<evidence type="ECO:0000313" key="3">
    <source>
        <dbReference type="EMBL" id="MBE0347033.1"/>
    </source>
</evidence>
<sequence>MASSKLIDLSALPLPQLLDNLEYEHLVEQLKSTLSEQNPDISAVLKLESEPLTQLLNTFAYHSMLLQGRINDAVKGNLLATATSTDLDHIAVRYGVSRLPQEPDDRFRSRIQQSFHSLNTAGTAESYRYHALSADSRVKDVHVASPSPCHVVLTILSYESPNGLPSDGLLNKLKATFGLKADTVDTVSDVLALQKVRPIGDRVEIKPVTVKPYTLHAQVQLAPGPGKAQVKAQVLAKLRDFFAQTGVMGKAIKRSALFATLYSSGVEDVVLAAPSENVTVEGHEIPWCENDIAGVIFEGDV</sequence>
<feature type="domain" description="Baseplate J-like central" evidence="1">
    <location>
        <begin position="120"/>
        <end position="206"/>
    </location>
</feature>
<feature type="domain" description="Baseplate J-like C-terminal" evidence="2">
    <location>
        <begin position="213"/>
        <end position="289"/>
    </location>
</feature>
<organism evidence="3 4">
    <name type="scientific">Pseudoalteromonas peptidolytica F12-50-A1</name>
    <dbReference type="NCBI Taxonomy" id="1315280"/>
    <lineage>
        <taxon>Bacteria</taxon>
        <taxon>Pseudomonadati</taxon>
        <taxon>Pseudomonadota</taxon>
        <taxon>Gammaproteobacteria</taxon>
        <taxon>Alteromonadales</taxon>
        <taxon>Pseudoalteromonadaceae</taxon>
        <taxon>Pseudoalteromonas</taxon>
    </lineage>
</organism>
<dbReference type="InterPro" id="IPR058531">
    <property type="entry name" value="Baseplate_J_M"/>
</dbReference>
<gene>
    <name evidence="3" type="ORF">PPEP_a4023</name>
</gene>
<evidence type="ECO:0000313" key="4">
    <source>
        <dbReference type="Proteomes" id="UP000660708"/>
    </source>
</evidence>
<dbReference type="PANTHER" id="PTHR35862:SF1">
    <property type="entry name" value="FELS-2 PROPHAGE PROTEIN"/>
    <property type="match status" value="1"/>
</dbReference>
<dbReference type="RefSeq" id="WP_147389606.1">
    <property type="nucleotide sequence ID" value="NZ_AQHF01000025.1"/>
</dbReference>
<name>A0A8I0MX08_9GAMM</name>
<dbReference type="Pfam" id="PF26078">
    <property type="entry name" value="Baseplate_J_M"/>
    <property type="match status" value="1"/>
</dbReference>
<protein>
    <recommendedName>
        <fullName evidence="5">Baseplate protein J-like domain-containing protein</fullName>
    </recommendedName>
</protein>
<dbReference type="InterPro" id="IPR014507">
    <property type="entry name" value="Baseplate_assembly_J_pred"/>
</dbReference>
<accession>A0A8I0MX08</accession>
<dbReference type="Pfam" id="PF26079">
    <property type="entry name" value="Baseplate_J_C"/>
    <property type="match status" value="1"/>
</dbReference>